<gene>
    <name evidence="9" type="ORF">BJ508DRAFT_413328</name>
</gene>
<keyword evidence="6 7" id="KW-0539">Nucleus</keyword>
<feature type="compositionally biased region" description="Low complexity" evidence="8">
    <location>
        <begin position="585"/>
        <end position="597"/>
    </location>
</feature>
<evidence type="ECO:0000313" key="10">
    <source>
        <dbReference type="Proteomes" id="UP000275078"/>
    </source>
</evidence>
<dbReference type="GO" id="GO:0005674">
    <property type="term" value="C:transcription factor TFIIF complex"/>
    <property type="evidence" value="ECO:0007669"/>
    <property type="project" value="TreeGrafter"/>
</dbReference>
<feature type="compositionally biased region" description="Acidic residues" evidence="8">
    <location>
        <begin position="368"/>
        <end position="393"/>
    </location>
</feature>
<dbReference type="GO" id="GO:0032968">
    <property type="term" value="P:positive regulation of transcription elongation by RNA polymerase II"/>
    <property type="evidence" value="ECO:0007669"/>
    <property type="project" value="InterPro"/>
</dbReference>
<accession>A0A3N4IPW2</accession>
<evidence type="ECO:0000256" key="2">
    <source>
        <dbReference type="ARBA" id="ARBA00005249"/>
    </source>
</evidence>
<comment type="function">
    <text evidence="7">TFIIF is a general transcription initiation factor that binds to RNA polymerase II and helps to recruit it to the initiation complex in collaboration with TFIIB. It promotes transcription elongation.</text>
</comment>
<evidence type="ECO:0000256" key="5">
    <source>
        <dbReference type="ARBA" id="ARBA00023163"/>
    </source>
</evidence>
<feature type="compositionally biased region" description="Polar residues" evidence="8">
    <location>
        <begin position="84"/>
        <end position="98"/>
    </location>
</feature>
<feature type="compositionally biased region" description="Basic and acidic residues" evidence="8">
    <location>
        <begin position="424"/>
        <end position="434"/>
    </location>
</feature>
<dbReference type="AlphaFoldDB" id="A0A3N4IPW2"/>
<keyword evidence="5 7" id="KW-0804">Transcription</keyword>
<dbReference type="InterPro" id="IPR011039">
    <property type="entry name" value="TFIIF_interaction"/>
</dbReference>
<evidence type="ECO:0000256" key="8">
    <source>
        <dbReference type="SAM" id="MobiDB-lite"/>
    </source>
</evidence>
<feature type="region of interest" description="Disordered" evidence="8">
    <location>
        <begin position="1"/>
        <end position="112"/>
    </location>
</feature>
<dbReference type="Proteomes" id="UP000275078">
    <property type="component" value="Unassembled WGS sequence"/>
</dbReference>
<proteinExistence type="inferred from homology"/>
<sequence length="675" mass="75695">MSGINRPIGSGAPSQGIPQPQQHAPQSAQTVGPASEQGGGQAPTQAAPKVVRRNVAADPLRRPQPRQRRPRPPTETRPPIANGPTPSLQARLQQQNQLVEKANQKIKEEEEDGTWVDYPLITTKASLLKGLRHHVMRLAAKKPIDPSDPDEFTRPVRLHRRDPRLQPPGKEGDDPAKQPDDGLTPEERAKQEAERIAKDKEREEIQASIAPSKGERSASKRNPFKKKTMQVFHKDEADRKLRYEEYFPWHIEDFDNKNTWVGNLESGLSNGSYAMFVMKERSFQMVPIEKWYKFTQRNVFKNFTIEEAENLIKKKAKPARWLMDDLFKKLDPEAADGQSGIKREPPAMRQMFLVKGERLRQPKKEVADADELDFEDDFQDDEEAPIMDGDEEENKATEKRIKKEYLGANVFDTKDEKEYEEEERENKLLEEMRKKNGKKVKKYLKSLEKNNTYESDSDGNPYFSSEDSDSTTDEEAAKAEAEKIKKEKEAEEEELRKLQIDKEQRQAQLAAAQNGSAGTKRQSPPGSRTDSPAPQKKARTDEALAGAKLKKRKGGDGAGSDYDTGAETEGGNGIRKKAKMGGLQPGSRGASRGASPGTPGGTPGPVSILTEQEIIDLFKKNGLDKGISVKEMTSAFKAKVSTKESKGHFIALIKKITRHQGSMLWLKKEYGGTSY</sequence>
<comment type="subcellular location">
    <subcellularLocation>
        <location evidence="1 7">Nucleus</location>
    </subcellularLocation>
</comment>
<evidence type="ECO:0000256" key="6">
    <source>
        <dbReference type="ARBA" id="ARBA00023242"/>
    </source>
</evidence>
<keyword evidence="4 7" id="KW-0238">DNA-binding</keyword>
<dbReference type="STRING" id="1160509.A0A3N4IPW2"/>
<dbReference type="InterPro" id="IPR008851">
    <property type="entry name" value="TFIIF-alpha"/>
</dbReference>
<keyword evidence="3 7" id="KW-0805">Transcription regulation</keyword>
<dbReference type="PANTHER" id="PTHR13011:SF0">
    <property type="entry name" value="GENERAL TRANSCRIPTION FACTOR IIF SUBUNIT 1"/>
    <property type="match status" value="1"/>
</dbReference>
<feature type="compositionally biased region" description="Polar residues" evidence="8">
    <location>
        <begin position="511"/>
        <end position="532"/>
    </location>
</feature>
<keyword evidence="10" id="KW-1185">Reference proteome</keyword>
<organism evidence="9 10">
    <name type="scientific">Ascobolus immersus RN42</name>
    <dbReference type="NCBI Taxonomy" id="1160509"/>
    <lineage>
        <taxon>Eukaryota</taxon>
        <taxon>Fungi</taxon>
        <taxon>Dikarya</taxon>
        <taxon>Ascomycota</taxon>
        <taxon>Pezizomycotina</taxon>
        <taxon>Pezizomycetes</taxon>
        <taxon>Pezizales</taxon>
        <taxon>Ascobolaceae</taxon>
        <taxon>Ascobolus</taxon>
    </lineage>
</organism>
<evidence type="ECO:0000313" key="9">
    <source>
        <dbReference type="EMBL" id="RPA83654.1"/>
    </source>
</evidence>
<dbReference type="SUPFAM" id="SSF50916">
    <property type="entry name" value="Rap30/74 interaction domains"/>
    <property type="match status" value="1"/>
</dbReference>
<comment type="similarity">
    <text evidence="2 7">Belongs to the TFIIF alpha subunit family.</text>
</comment>
<feature type="region of interest" description="Disordered" evidence="8">
    <location>
        <begin position="139"/>
        <end position="228"/>
    </location>
</feature>
<feature type="region of interest" description="Disordered" evidence="8">
    <location>
        <begin position="363"/>
        <end position="605"/>
    </location>
</feature>
<feature type="compositionally biased region" description="Basic and acidic residues" evidence="8">
    <location>
        <begin position="394"/>
        <end position="405"/>
    </location>
</feature>
<dbReference type="GO" id="GO:0003677">
    <property type="term" value="F:DNA binding"/>
    <property type="evidence" value="ECO:0007669"/>
    <property type="project" value="UniProtKB-KW"/>
</dbReference>
<feature type="compositionally biased region" description="Basic residues" evidence="8">
    <location>
        <begin position="435"/>
        <end position="444"/>
    </location>
</feature>
<dbReference type="Pfam" id="PF05793">
    <property type="entry name" value="TFIIF_alpha"/>
    <property type="match status" value="2"/>
</dbReference>
<feature type="compositionally biased region" description="Basic and acidic residues" evidence="8">
    <location>
        <begin position="475"/>
        <end position="505"/>
    </location>
</feature>
<protein>
    <recommendedName>
        <fullName evidence="7">Transcription initiation factor IIF subunit alpha</fullName>
    </recommendedName>
</protein>
<dbReference type="GO" id="GO:0016251">
    <property type="term" value="F:RNA polymerase II general transcription initiation factor activity"/>
    <property type="evidence" value="ECO:0007669"/>
    <property type="project" value="TreeGrafter"/>
</dbReference>
<evidence type="ECO:0000256" key="3">
    <source>
        <dbReference type="ARBA" id="ARBA00023015"/>
    </source>
</evidence>
<dbReference type="GO" id="GO:0001096">
    <property type="term" value="F:TFIIF-class transcription factor complex binding"/>
    <property type="evidence" value="ECO:0007669"/>
    <property type="project" value="TreeGrafter"/>
</dbReference>
<feature type="compositionally biased region" description="Basic and acidic residues" evidence="8">
    <location>
        <begin position="170"/>
        <end position="205"/>
    </location>
</feature>
<dbReference type="OrthoDB" id="76676at2759"/>
<dbReference type="EMBL" id="ML119663">
    <property type="protein sequence ID" value="RPA83654.1"/>
    <property type="molecule type" value="Genomic_DNA"/>
</dbReference>
<evidence type="ECO:0000256" key="7">
    <source>
        <dbReference type="RuleBase" id="RU366044"/>
    </source>
</evidence>
<dbReference type="GO" id="GO:0006367">
    <property type="term" value="P:transcription initiation at RNA polymerase II promoter"/>
    <property type="evidence" value="ECO:0007669"/>
    <property type="project" value="InterPro"/>
</dbReference>
<name>A0A3N4IPW2_ASCIM</name>
<feature type="compositionally biased region" description="Low complexity" evidence="8">
    <location>
        <begin position="18"/>
        <end position="29"/>
    </location>
</feature>
<evidence type="ECO:0000256" key="1">
    <source>
        <dbReference type="ARBA" id="ARBA00004123"/>
    </source>
</evidence>
<dbReference type="PANTHER" id="PTHR13011">
    <property type="entry name" value="TFIIF-ALPHA"/>
    <property type="match status" value="1"/>
</dbReference>
<evidence type="ECO:0000256" key="4">
    <source>
        <dbReference type="ARBA" id="ARBA00023125"/>
    </source>
</evidence>
<reference evidence="9 10" key="1">
    <citation type="journal article" date="2018" name="Nat. Ecol. Evol.">
        <title>Pezizomycetes genomes reveal the molecular basis of ectomycorrhizal truffle lifestyle.</title>
        <authorList>
            <person name="Murat C."/>
            <person name="Payen T."/>
            <person name="Noel B."/>
            <person name="Kuo A."/>
            <person name="Morin E."/>
            <person name="Chen J."/>
            <person name="Kohler A."/>
            <person name="Krizsan K."/>
            <person name="Balestrini R."/>
            <person name="Da Silva C."/>
            <person name="Montanini B."/>
            <person name="Hainaut M."/>
            <person name="Levati E."/>
            <person name="Barry K.W."/>
            <person name="Belfiori B."/>
            <person name="Cichocki N."/>
            <person name="Clum A."/>
            <person name="Dockter R.B."/>
            <person name="Fauchery L."/>
            <person name="Guy J."/>
            <person name="Iotti M."/>
            <person name="Le Tacon F."/>
            <person name="Lindquist E.A."/>
            <person name="Lipzen A."/>
            <person name="Malagnac F."/>
            <person name="Mello A."/>
            <person name="Molinier V."/>
            <person name="Miyauchi S."/>
            <person name="Poulain J."/>
            <person name="Riccioni C."/>
            <person name="Rubini A."/>
            <person name="Sitrit Y."/>
            <person name="Splivallo R."/>
            <person name="Traeger S."/>
            <person name="Wang M."/>
            <person name="Zifcakova L."/>
            <person name="Wipf D."/>
            <person name="Zambonelli A."/>
            <person name="Paolocci F."/>
            <person name="Nowrousian M."/>
            <person name="Ottonello S."/>
            <person name="Baldrian P."/>
            <person name="Spatafora J.W."/>
            <person name="Henrissat B."/>
            <person name="Nagy L.G."/>
            <person name="Aury J.M."/>
            <person name="Wincker P."/>
            <person name="Grigoriev I.V."/>
            <person name="Bonfante P."/>
            <person name="Martin F.M."/>
        </authorList>
    </citation>
    <scope>NUCLEOTIDE SEQUENCE [LARGE SCALE GENOMIC DNA]</scope>
    <source>
        <strain evidence="9 10">RN42</strain>
    </source>
</reference>